<dbReference type="Proteomes" id="UP000306509">
    <property type="component" value="Unassembled WGS sequence"/>
</dbReference>
<feature type="active site" description="Nucleophile" evidence="3">
    <location>
        <position position="92"/>
    </location>
</feature>
<dbReference type="Pfam" id="PF07470">
    <property type="entry name" value="Glyco_hydro_88"/>
    <property type="match status" value="1"/>
</dbReference>
<evidence type="ECO:0000256" key="2">
    <source>
        <dbReference type="ARBA" id="ARBA00038358"/>
    </source>
</evidence>
<evidence type="ECO:0000313" key="6">
    <source>
        <dbReference type="Proteomes" id="UP000306509"/>
    </source>
</evidence>
<feature type="active site" description="Proton donor" evidence="3">
    <location>
        <position position="152"/>
    </location>
</feature>
<keyword evidence="5" id="KW-0326">Glycosidase</keyword>
<keyword evidence="6" id="KW-1185">Reference proteome</keyword>
<keyword evidence="1 5" id="KW-0378">Hydrolase</keyword>
<evidence type="ECO:0000256" key="1">
    <source>
        <dbReference type="ARBA" id="ARBA00022801"/>
    </source>
</evidence>
<protein>
    <submittedName>
        <fullName evidence="5">Unsaturated chondroitin disaccharide hydrolase</fullName>
        <ecNumber evidence="5">3.2.1.180</ecNumber>
    </submittedName>
</protein>
<dbReference type="GO" id="GO:0000272">
    <property type="term" value="P:polysaccharide catabolic process"/>
    <property type="evidence" value="ECO:0007669"/>
    <property type="project" value="TreeGrafter"/>
</dbReference>
<dbReference type="PANTHER" id="PTHR36845">
    <property type="entry name" value="HYDROLASE, PUTATIVE (AFU_ORTHOLOGUE AFUA_7G05090)-RELATED"/>
    <property type="match status" value="1"/>
</dbReference>
<sequence length="251" mass="28604">MEKLKVQKAAAQALSILKGNLNNYTYKFPGSNSEHLFYPETENTEWTTGFCTGTYWLAYELTAEGSFRSAAEVQVESFYNRIKQKIDVDHHDMGFLYTPSCVAAYQITGNKRAKEAAILAADQLISRFQVKGEFLQAWGEPGAEDNYRLIIDCLLNLPLLYWASRVTGDGKYRDAAVRHTKTSIQNLVREDNSTYHTYFLIRGPESRYGGLRLRDIRMILPGREGRPGEYMARHWHGGIQKMKPAENCSAK</sequence>
<comment type="similarity">
    <text evidence="2">Belongs to the glycosyl hydrolase 88 family.</text>
</comment>
<dbReference type="GO" id="GO:0052757">
    <property type="term" value="F:chondroitin hydrolase activity"/>
    <property type="evidence" value="ECO:0007669"/>
    <property type="project" value="TreeGrafter"/>
</dbReference>
<dbReference type="InterPro" id="IPR010905">
    <property type="entry name" value="Glyco_hydro_88"/>
</dbReference>
<dbReference type="GO" id="GO:0102212">
    <property type="term" value="F:unsaturated chondroitin disaccharide hydrolase activity"/>
    <property type="evidence" value="ECO:0007669"/>
    <property type="project" value="UniProtKB-EC"/>
</dbReference>
<dbReference type="EMBL" id="QGQD01000043">
    <property type="protein sequence ID" value="TLD01132.1"/>
    <property type="molecule type" value="Genomic_DNA"/>
</dbReference>
<dbReference type="SUPFAM" id="SSF48208">
    <property type="entry name" value="Six-hairpin glycosidases"/>
    <property type="match status" value="1"/>
</dbReference>
<dbReference type="Gene3D" id="1.50.10.10">
    <property type="match status" value="1"/>
</dbReference>
<reference evidence="5 6" key="1">
    <citation type="journal article" date="2019" name="Anaerobe">
        <title>Detection of Robinsoniella peoriensis in multiple bone samples of a trauma patient.</title>
        <authorList>
            <person name="Schrottner P."/>
            <person name="Hartwich K."/>
            <person name="Bunk B."/>
            <person name="Schober I."/>
            <person name="Helbig S."/>
            <person name="Rudolph W.W."/>
            <person name="Gunzer F."/>
        </authorList>
    </citation>
    <scope>NUCLEOTIDE SEQUENCE [LARGE SCALE GENOMIC DNA]</scope>
    <source>
        <strain evidence="5 6">DSM 106044</strain>
    </source>
</reference>
<feature type="binding site" evidence="4">
    <location>
        <position position="92"/>
    </location>
    <ligand>
        <name>substrate</name>
    </ligand>
</feature>
<evidence type="ECO:0000256" key="3">
    <source>
        <dbReference type="PIRSR" id="PIRSR610905-1"/>
    </source>
</evidence>
<dbReference type="InterPro" id="IPR012341">
    <property type="entry name" value="6hp_glycosidase-like_sf"/>
</dbReference>
<accession>A0A4U8Q863</accession>
<feature type="binding site" evidence="4">
    <location>
        <position position="152"/>
    </location>
    <ligand>
        <name>substrate</name>
    </ligand>
</feature>
<name>A0A4U8Q863_9FIRM</name>
<dbReference type="InterPro" id="IPR052369">
    <property type="entry name" value="UG_Glycosaminoglycan_Hydrolase"/>
</dbReference>
<comment type="caution">
    <text evidence="5">The sequence shown here is derived from an EMBL/GenBank/DDBJ whole genome shotgun (WGS) entry which is preliminary data.</text>
</comment>
<dbReference type="InterPro" id="IPR008928">
    <property type="entry name" value="6-hairpin_glycosidase_sf"/>
</dbReference>
<organism evidence="5 6">
    <name type="scientific">Robinsoniella peoriensis</name>
    <dbReference type="NCBI Taxonomy" id="180332"/>
    <lineage>
        <taxon>Bacteria</taxon>
        <taxon>Bacillati</taxon>
        <taxon>Bacillota</taxon>
        <taxon>Clostridia</taxon>
        <taxon>Lachnospirales</taxon>
        <taxon>Lachnospiraceae</taxon>
        <taxon>Robinsoniella</taxon>
    </lineage>
</organism>
<evidence type="ECO:0000313" key="5">
    <source>
        <dbReference type="EMBL" id="TLD01132.1"/>
    </source>
</evidence>
<dbReference type="STRING" id="180332.GCA_000797495_04860"/>
<dbReference type="AlphaFoldDB" id="A0A4U8Q863"/>
<evidence type="ECO:0000256" key="4">
    <source>
        <dbReference type="PIRSR" id="PIRSR610905-2"/>
    </source>
</evidence>
<dbReference type="PANTHER" id="PTHR36845:SF1">
    <property type="entry name" value="HYDROLASE, PUTATIVE (AFU_ORTHOLOGUE AFUA_7G05090)-RELATED"/>
    <property type="match status" value="1"/>
</dbReference>
<gene>
    <name evidence="5" type="ORF">DSM106044_01923</name>
</gene>
<proteinExistence type="inferred from homology"/>
<dbReference type="EC" id="3.2.1.180" evidence="5"/>